<dbReference type="Gene3D" id="2.60.40.10">
    <property type="entry name" value="Immunoglobulins"/>
    <property type="match status" value="1"/>
</dbReference>
<keyword evidence="5" id="KW-1185">Reference proteome</keyword>
<accession>A0A9D3XGV7</accession>
<name>A0A9D3XGV7_9SAUR</name>
<evidence type="ECO:0000259" key="3">
    <source>
        <dbReference type="PROSITE" id="PS50835"/>
    </source>
</evidence>
<keyword evidence="2" id="KW-0812">Transmembrane</keyword>
<evidence type="ECO:0000256" key="1">
    <source>
        <dbReference type="SAM" id="MobiDB-lite"/>
    </source>
</evidence>
<feature type="transmembrane region" description="Helical" evidence="2">
    <location>
        <begin position="207"/>
        <end position="225"/>
    </location>
</feature>
<organism evidence="4 5">
    <name type="scientific">Mauremys mutica</name>
    <name type="common">yellowpond turtle</name>
    <dbReference type="NCBI Taxonomy" id="74926"/>
    <lineage>
        <taxon>Eukaryota</taxon>
        <taxon>Metazoa</taxon>
        <taxon>Chordata</taxon>
        <taxon>Craniata</taxon>
        <taxon>Vertebrata</taxon>
        <taxon>Euteleostomi</taxon>
        <taxon>Archelosauria</taxon>
        <taxon>Testudinata</taxon>
        <taxon>Testudines</taxon>
        <taxon>Cryptodira</taxon>
        <taxon>Durocryptodira</taxon>
        <taxon>Testudinoidea</taxon>
        <taxon>Geoemydidae</taxon>
        <taxon>Geoemydinae</taxon>
        <taxon>Mauremys</taxon>
    </lineage>
</organism>
<dbReference type="InterPro" id="IPR013783">
    <property type="entry name" value="Ig-like_fold"/>
</dbReference>
<evidence type="ECO:0000313" key="5">
    <source>
        <dbReference type="Proteomes" id="UP000827986"/>
    </source>
</evidence>
<dbReference type="PROSITE" id="PS50835">
    <property type="entry name" value="IG_LIKE"/>
    <property type="match status" value="1"/>
</dbReference>
<keyword evidence="2" id="KW-0472">Membrane</keyword>
<keyword evidence="2" id="KW-1133">Transmembrane helix</keyword>
<dbReference type="EMBL" id="JAHDVG010000471">
    <property type="protein sequence ID" value="KAH1179707.1"/>
    <property type="molecule type" value="Genomic_DNA"/>
</dbReference>
<comment type="caution">
    <text evidence="4">The sequence shown here is derived from an EMBL/GenBank/DDBJ whole genome shotgun (WGS) entry which is preliminary data.</text>
</comment>
<feature type="region of interest" description="Disordered" evidence="1">
    <location>
        <begin position="1"/>
        <end position="35"/>
    </location>
</feature>
<dbReference type="AlphaFoldDB" id="A0A9D3XGV7"/>
<evidence type="ECO:0000256" key="2">
    <source>
        <dbReference type="SAM" id="Phobius"/>
    </source>
</evidence>
<proteinExistence type="predicted"/>
<evidence type="ECO:0000313" key="4">
    <source>
        <dbReference type="EMBL" id="KAH1179707.1"/>
    </source>
</evidence>
<sequence length="265" mass="28687">MIRWCHGQEGGKAGCHGERARPTGQSKEPGQPHGTGAAIVRAAEQGQSPQDTGERRRLGGTTSYFTWTAERTDRNATWVTTNTATSTGGGPTTPNATVLIPVKDTTGHKTTGQLSEPVIAIYFEEGTCNIMLTCTTREGGGDVKYSWQQPGKSHVLSKEPVLHITQKPDDDFLNYTCTICRGESQNSSTVSLSEHCHGASASSSIKYWVPPAFMVIALITLYFTYRKTTERASRSRAGSIDQSSGKIHSPPSVLFTLCCAHHWGI</sequence>
<dbReference type="Proteomes" id="UP000827986">
    <property type="component" value="Unassembled WGS sequence"/>
</dbReference>
<dbReference type="InterPro" id="IPR007110">
    <property type="entry name" value="Ig-like_dom"/>
</dbReference>
<reference evidence="4" key="1">
    <citation type="submission" date="2021-09" db="EMBL/GenBank/DDBJ databases">
        <title>The genome of Mauremys mutica provides insights into the evolution of semi-aquatic lifestyle.</title>
        <authorList>
            <person name="Gong S."/>
            <person name="Gao Y."/>
        </authorList>
    </citation>
    <scope>NUCLEOTIDE SEQUENCE</scope>
    <source>
        <strain evidence="4">MM-2020</strain>
        <tissue evidence="4">Muscle</tissue>
    </source>
</reference>
<feature type="domain" description="Ig-like" evidence="3">
    <location>
        <begin position="94"/>
        <end position="193"/>
    </location>
</feature>
<gene>
    <name evidence="4" type="ORF">KIL84_005757</name>
</gene>
<protein>
    <recommendedName>
        <fullName evidence="3">Ig-like domain-containing protein</fullName>
    </recommendedName>
</protein>